<keyword evidence="3" id="KW-0547">Nucleotide-binding</keyword>
<evidence type="ECO:0000256" key="3">
    <source>
        <dbReference type="RuleBase" id="RU362119"/>
    </source>
</evidence>
<evidence type="ECO:0000259" key="5">
    <source>
        <dbReference type="Pfam" id="PF02872"/>
    </source>
</evidence>
<dbReference type="PRINTS" id="PR01607">
    <property type="entry name" value="APYRASEFAMLY"/>
</dbReference>
<proteinExistence type="inferred from homology"/>
<dbReference type="PROSITE" id="PS00786">
    <property type="entry name" value="5_NUCLEOTIDASE_2"/>
    <property type="match status" value="1"/>
</dbReference>
<dbReference type="InterPro" id="IPR008334">
    <property type="entry name" value="5'-Nucleotdase_C"/>
</dbReference>
<dbReference type="GO" id="GO:0000166">
    <property type="term" value="F:nucleotide binding"/>
    <property type="evidence" value="ECO:0007669"/>
    <property type="project" value="UniProtKB-KW"/>
</dbReference>
<dbReference type="GO" id="GO:0009166">
    <property type="term" value="P:nucleotide catabolic process"/>
    <property type="evidence" value="ECO:0007669"/>
    <property type="project" value="InterPro"/>
</dbReference>
<gene>
    <name evidence="6" type="ordered locus">Tgr7_2431</name>
</gene>
<evidence type="ECO:0000256" key="2">
    <source>
        <dbReference type="ARBA" id="ARBA00022729"/>
    </source>
</evidence>
<dbReference type="Gene3D" id="3.90.780.10">
    <property type="entry name" value="5'-Nucleotidase, C-terminal domain"/>
    <property type="match status" value="1"/>
</dbReference>
<reference evidence="6 7" key="1">
    <citation type="journal article" date="2011" name="Stand. Genomic Sci.">
        <title>Complete genome sequence of 'Thioalkalivibrio sulfidophilus' HL-EbGr7.</title>
        <authorList>
            <person name="Muyzer G."/>
            <person name="Sorokin D.Y."/>
            <person name="Mavromatis K."/>
            <person name="Lapidus A."/>
            <person name="Clum A."/>
            <person name="Ivanova N."/>
            <person name="Pati A."/>
            <person name="d'Haeseleer P."/>
            <person name="Woyke T."/>
            <person name="Kyrpides N.C."/>
        </authorList>
    </citation>
    <scope>NUCLEOTIDE SEQUENCE [LARGE SCALE GENOMIC DNA]</scope>
    <source>
        <strain evidence="6 7">HL-EbGR7</strain>
    </source>
</reference>
<dbReference type="InterPro" id="IPR006146">
    <property type="entry name" value="5'-Nucleotdase_CS"/>
</dbReference>
<feature type="domain" description="5'-Nucleotidase C-terminal" evidence="5">
    <location>
        <begin position="408"/>
        <end position="574"/>
    </location>
</feature>
<dbReference type="KEGG" id="tgr:Tgr7_2431"/>
<evidence type="ECO:0000256" key="1">
    <source>
        <dbReference type="ARBA" id="ARBA00006654"/>
    </source>
</evidence>
<dbReference type="InterPro" id="IPR004843">
    <property type="entry name" value="Calcineurin-like_PHP"/>
</dbReference>
<dbReference type="SUPFAM" id="SSF56300">
    <property type="entry name" value="Metallo-dependent phosphatases"/>
    <property type="match status" value="1"/>
</dbReference>
<sequence length="619" mass="66259" precursor="true">MIKSRFSVGLYAAALLTGGMMFYAGVVHAEPGKRPLPVQSQACERIDQIQGRVPGRAQERLQAHPNCQGISVTLMHTNDSHARLEPISASGSDPEHGGVARVKTIVEQVRAEVGHDNVILVDAGDYSQGTIFWNAWKGSDAVMFINDIGYDVITLGNHEFNLGPDNLVARIEGHPVTIAGVDYATEALRAAVVATNLDLSGEPNLDRLVQPSAIIEKGGVRFGVLGLITDTTRNISSPGLNVLFLDYVQSVQAEVDRLRDQEGIRHIILLSHVNHADDLELARQLSGVDIIVSGHDHVLLGDMSQLPSWTHNRIQGEYPAVVSGRDGDNTLVVSAWEWTRVVGRLDVEFDALGRVVGWSGGPIVADLSIPEDQGLGQKVAAYRVPVDAFANVIIGSSGMFFDGNRIPGVRSQEMPLGNLVTDTMLNYVQLDGLGIEAAITNGGGIRASINQGDVSFGDALSVLPFGNSLVAMDVTGAELVAALDNGLTWSYDPVGNRVQSTGAWPQVSGMTVSYCHSTVADIQAAILPPAVCGDALLEGGVVKAVEIQGAPLSLDQTYRIVTNNFMARGGDFYASLATACNRIGNFCEDTFFLMLDAFVDEFERNSPVNRGLEGRLIAE</sequence>
<accession>B8GLF4</accession>
<dbReference type="PROSITE" id="PS00785">
    <property type="entry name" value="5_NUCLEOTIDASE_1"/>
    <property type="match status" value="1"/>
</dbReference>
<dbReference type="Pfam" id="PF02872">
    <property type="entry name" value="5_nucleotid_C"/>
    <property type="match status" value="1"/>
</dbReference>
<organism evidence="6 7">
    <name type="scientific">Thioalkalivibrio sulfidiphilus (strain HL-EbGR7)</name>
    <dbReference type="NCBI Taxonomy" id="396588"/>
    <lineage>
        <taxon>Bacteria</taxon>
        <taxon>Pseudomonadati</taxon>
        <taxon>Pseudomonadota</taxon>
        <taxon>Gammaproteobacteria</taxon>
        <taxon>Chromatiales</taxon>
        <taxon>Ectothiorhodospiraceae</taxon>
        <taxon>Thioalkalivibrio</taxon>
    </lineage>
</organism>
<dbReference type="PANTHER" id="PTHR11575">
    <property type="entry name" value="5'-NUCLEOTIDASE-RELATED"/>
    <property type="match status" value="1"/>
</dbReference>
<evidence type="ECO:0000313" key="7">
    <source>
        <dbReference type="Proteomes" id="UP000002383"/>
    </source>
</evidence>
<evidence type="ECO:0000313" key="6">
    <source>
        <dbReference type="EMBL" id="ACL73509.1"/>
    </source>
</evidence>
<dbReference type="GO" id="GO:0046872">
    <property type="term" value="F:metal ion binding"/>
    <property type="evidence" value="ECO:0007669"/>
    <property type="project" value="InterPro"/>
</dbReference>
<dbReference type="AlphaFoldDB" id="B8GLF4"/>
<dbReference type="STRING" id="396588.Tgr7_2431"/>
<name>B8GLF4_THISH</name>
<keyword evidence="7" id="KW-1185">Reference proteome</keyword>
<dbReference type="InterPro" id="IPR006179">
    <property type="entry name" value="5_nucleotidase/apyrase"/>
</dbReference>
<comment type="similarity">
    <text evidence="1 3">Belongs to the 5'-nucleotidase family.</text>
</comment>
<dbReference type="Gene3D" id="3.60.21.10">
    <property type="match status" value="1"/>
</dbReference>
<keyword evidence="3" id="KW-0378">Hydrolase</keyword>
<feature type="domain" description="Calcineurin-like phosphoesterase" evidence="4">
    <location>
        <begin position="73"/>
        <end position="298"/>
    </location>
</feature>
<dbReference type="Pfam" id="PF00149">
    <property type="entry name" value="Metallophos"/>
    <property type="match status" value="1"/>
</dbReference>
<dbReference type="InterPro" id="IPR036907">
    <property type="entry name" value="5'-Nucleotdase_C_sf"/>
</dbReference>
<dbReference type="InterPro" id="IPR029052">
    <property type="entry name" value="Metallo-depent_PP-like"/>
</dbReference>
<dbReference type="HOGENOM" id="CLU_005854_7_1_6"/>
<keyword evidence="2" id="KW-0732">Signal</keyword>
<dbReference type="GO" id="GO:0016788">
    <property type="term" value="F:hydrolase activity, acting on ester bonds"/>
    <property type="evidence" value="ECO:0007669"/>
    <property type="project" value="InterPro"/>
</dbReference>
<dbReference type="SUPFAM" id="SSF55816">
    <property type="entry name" value="5'-nucleotidase (syn. UDP-sugar hydrolase), C-terminal domain"/>
    <property type="match status" value="1"/>
</dbReference>
<evidence type="ECO:0000259" key="4">
    <source>
        <dbReference type="Pfam" id="PF00149"/>
    </source>
</evidence>
<dbReference type="OrthoDB" id="9803927at2"/>
<dbReference type="RefSeq" id="WP_012638984.1">
    <property type="nucleotide sequence ID" value="NC_011901.1"/>
</dbReference>
<dbReference type="eggNOG" id="COG0737">
    <property type="taxonomic scope" value="Bacteria"/>
</dbReference>
<dbReference type="Proteomes" id="UP000002383">
    <property type="component" value="Chromosome"/>
</dbReference>
<protein>
    <submittedName>
        <fullName evidence="6">5'-nucleotidase</fullName>
    </submittedName>
</protein>
<dbReference type="PANTHER" id="PTHR11575:SF24">
    <property type="entry name" value="5'-NUCLEOTIDASE"/>
    <property type="match status" value="1"/>
</dbReference>
<dbReference type="EMBL" id="CP001339">
    <property type="protein sequence ID" value="ACL73509.1"/>
    <property type="molecule type" value="Genomic_DNA"/>
</dbReference>